<dbReference type="PANTHER" id="PTHR43572:SF49">
    <property type="entry name" value="PROTEIN SMAX1-LIKE 8"/>
    <property type="match status" value="1"/>
</dbReference>
<proteinExistence type="predicted"/>
<name>A0A396GXH4_MEDTR</name>
<dbReference type="InterPro" id="IPR051650">
    <property type="entry name" value="SL_signaling_regulator"/>
</dbReference>
<sequence>MRHIYGYGCIRKKVIDAQTTSIHAISALLSLPSSSILRDACSRWRNSAYSPRLQFNALDLCLSVSLDRSPSSHNNSGDCEVVSLKLKQIAAIAEECVGPGVIVSFGELKSFVNDDGGFLNGFICTTWWFFSSQSDLRGPLNGSFGCVPHHNQFGEKCEHEVLGASNERFSVSAHDPYPSNLPQWLKTTEFGTTKTLTVKTKDDGVLGDSSESCTPHNNLDDICQVLHQQIPKANTCPTVVGFHCADNKNEDADNHSSKIVDKSPKNTSISTLMHLLAFKRCLHNNPAILSLFLLGKAGEKYSKSNSCSRM</sequence>
<organism evidence="1 2">
    <name type="scientific">Medicago truncatula</name>
    <name type="common">Barrel medic</name>
    <name type="synonym">Medicago tribuloides</name>
    <dbReference type="NCBI Taxonomy" id="3880"/>
    <lineage>
        <taxon>Eukaryota</taxon>
        <taxon>Viridiplantae</taxon>
        <taxon>Streptophyta</taxon>
        <taxon>Embryophyta</taxon>
        <taxon>Tracheophyta</taxon>
        <taxon>Spermatophyta</taxon>
        <taxon>Magnoliopsida</taxon>
        <taxon>eudicotyledons</taxon>
        <taxon>Gunneridae</taxon>
        <taxon>Pentapetalae</taxon>
        <taxon>rosids</taxon>
        <taxon>fabids</taxon>
        <taxon>Fabales</taxon>
        <taxon>Fabaceae</taxon>
        <taxon>Papilionoideae</taxon>
        <taxon>50 kb inversion clade</taxon>
        <taxon>NPAAA clade</taxon>
        <taxon>Hologalegina</taxon>
        <taxon>IRL clade</taxon>
        <taxon>Trifolieae</taxon>
        <taxon>Medicago</taxon>
    </lineage>
</organism>
<gene>
    <name evidence="1" type="ORF">MtrunA17_Chr7g0235721</name>
</gene>
<reference evidence="2" key="1">
    <citation type="journal article" date="2018" name="Nat. Plants">
        <title>Whole-genome landscape of Medicago truncatula symbiotic genes.</title>
        <authorList>
            <person name="Pecrix Y."/>
            <person name="Staton S.E."/>
            <person name="Sallet E."/>
            <person name="Lelandais-Briere C."/>
            <person name="Moreau S."/>
            <person name="Carrere S."/>
            <person name="Blein T."/>
            <person name="Jardinaud M.F."/>
            <person name="Latrasse D."/>
            <person name="Zouine M."/>
            <person name="Zahm M."/>
            <person name="Kreplak J."/>
            <person name="Mayjonade B."/>
            <person name="Satge C."/>
            <person name="Perez M."/>
            <person name="Cauet S."/>
            <person name="Marande W."/>
            <person name="Chantry-Darmon C."/>
            <person name="Lopez-Roques C."/>
            <person name="Bouchez O."/>
            <person name="Berard A."/>
            <person name="Debelle F."/>
            <person name="Munos S."/>
            <person name="Bendahmane A."/>
            <person name="Berges H."/>
            <person name="Niebel A."/>
            <person name="Buitink J."/>
            <person name="Frugier F."/>
            <person name="Benhamed M."/>
            <person name="Crespi M."/>
            <person name="Gouzy J."/>
            <person name="Gamas P."/>
        </authorList>
    </citation>
    <scope>NUCLEOTIDE SEQUENCE [LARGE SCALE GENOMIC DNA]</scope>
    <source>
        <strain evidence="2">cv. Jemalong A17</strain>
    </source>
</reference>
<dbReference type="Gramene" id="rna40249">
    <property type="protein sequence ID" value="RHN45829.1"/>
    <property type="gene ID" value="gene40249"/>
</dbReference>
<evidence type="ECO:0000313" key="2">
    <source>
        <dbReference type="Proteomes" id="UP000265566"/>
    </source>
</evidence>
<accession>A0A396GXH4</accession>
<comment type="caution">
    <text evidence="1">The sequence shown here is derived from an EMBL/GenBank/DDBJ whole genome shotgun (WGS) entry which is preliminary data.</text>
</comment>
<dbReference type="PANTHER" id="PTHR43572">
    <property type="entry name" value="CHAPERONE PROTEIN CLPD, CHLOROPLASTIC"/>
    <property type="match status" value="1"/>
</dbReference>
<protein>
    <submittedName>
        <fullName evidence="1">Uncharacterized protein</fullName>
    </submittedName>
</protein>
<dbReference type="AlphaFoldDB" id="A0A396GXH4"/>
<evidence type="ECO:0000313" key="1">
    <source>
        <dbReference type="EMBL" id="RHN45829.1"/>
    </source>
</evidence>
<dbReference type="EMBL" id="PSQE01000007">
    <property type="protein sequence ID" value="RHN45829.1"/>
    <property type="molecule type" value="Genomic_DNA"/>
</dbReference>
<dbReference type="Proteomes" id="UP000265566">
    <property type="component" value="Chromosome 7"/>
</dbReference>